<feature type="signal peptide" evidence="1">
    <location>
        <begin position="1"/>
        <end position="23"/>
    </location>
</feature>
<reference evidence="2 3" key="1">
    <citation type="submission" date="2023-08" db="EMBL/GenBank/DDBJ databases">
        <title>Mesonia sp. MT50, isolated from deep-sea sediment of the Mariana Trench.</title>
        <authorList>
            <person name="Fu H."/>
        </authorList>
    </citation>
    <scope>NUCLEOTIDE SEQUENCE [LARGE SCALE GENOMIC DNA]</scope>
    <source>
        <strain evidence="2 3">MT50</strain>
    </source>
</reference>
<protein>
    <submittedName>
        <fullName evidence="2">DUF6520 family protein</fullName>
    </submittedName>
</protein>
<dbReference type="EMBL" id="JAVHUL010000036">
    <property type="protein sequence ID" value="MDQ7918259.1"/>
    <property type="molecule type" value="Genomic_DNA"/>
</dbReference>
<dbReference type="RefSeq" id="WP_308865253.1">
    <property type="nucleotide sequence ID" value="NZ_JAVHUL010000036.1"/>
</dbReference>
<dbReference type="Proteomes" id="UP001230915">
    <property type="component" value="Unassembled WGS sequence"/>
</dbReference>
<keyword evidence="3" id="KW-1185">Reference proteome</keyword>
<proteinExistence type="predicted"/>
<comment type="caution">
    <text evidence="2">The sequence shown here is derived from an EMBL/GenBank/DDBJ whole genome shotgun (WGS) entry which is preliminary data.</text>
</comment>
<feature type="chain" id="PRO_5047493617" evidence="1">
    <location>
        <begin position="24"/>
        <end position="91"/>
    </location>
</feature>
<name>A0ABU1A3H9_9FLAO</name>
<evidence type="ECO:0000313" key="3">
    <source>
        <dbReference type="Proteomes" id="UP001230915"/>
    </source>
</evidence>
<evidence type="ECO:0000256" key="1">
    <source>
        <dbReference type="SAM" id="SignalP"/>
    </source>
</evidence>
<organism evidence="2 3">
    <name type="scientific">Mesonia profundi</name>
    <dbReference type="NCBI Taxonomy" id="3070998"/>
    <lineage>
        <taxon>Bacteria</taxon>
        <taxon>Pseudomonadati</taxon>
        <taxon>Bacteroidota</taxon>
        <taxon>Flavobacteriia</taxon>
        <taxon>Flavobacteriales</taxon>
        <taxon>Flavobacteriaceae</taxon>
        <taxon>Mesonia</taxon>
    </lineage>
</organism>
<keyword evidence="1" id="KW-0732">Signal</keyword>
<accession>A0ABU1A3H9</accession>
<dbReference type="InterPro" id="IPR045391">
    <property type="entry name" value="DUF6520"/>
</dbReference>
<gene>
    <name evidence="2" type="ORF">RBU60_11790</name>
</gene>
<evidence type="ECO:0000313" key="2">
    <source>
        <dbReference type="EMBL" id="MDQ7918259.1"/>
    </source>
</evidence>
<sequence length="91" mass="10057">MKTKFFIPVLAVIFCTAMSFTTARTSANPTEDFVFKSGSWHAIPEMSCIDQNQSCLVRVLPDNTNYPIYDSQSFSEPKIGSGKVVGEVTID</sequence>
<dbReference type="Pfam" id="PF20130">
    <property type="entry name" value="DUF6520"/>
    <property type="match status" value="1"/>
</dbReference>